<evidence type="ECO:0000313" key="3">
    <source>
        <dbReference type="Proteomes" id="UP000799424"/>
    </source>
</evidence>
<dbReference type="AlphaFoldDB" id="A0A6A6ZVK5"/>
<name>A0A6A6ZVK5_9PLEO</name>
<gene>
    <name evidence="2" type="ORF">CC86DRAFT_407329</name>
</gene>
<proteinExistence type="predicted"/>
<organism evidence="2 3">
    <name type="scientific">Ophiobolus disseminans</name>
    <dbReference type="NCBI Taxonomy" id="1469910"/>
    <lineage>
        <taxon>Eukaryota</taxon>
        <taxon>Fungi</taxon>
        <taxon>Dikarya</taxon>
        <taxon>Ascomycota</taxon>
        <taxon>Pezizomycotina</taxon>
        <taxon>Dothideomycetes</taxon>
        <taxon>Pleosporomycetidae</taxon>
        <taxon>Pleosporales</taxon>
        <taxon>Pleosporineae</taxon>
        <taxon>Phaeosphaeriaceae</taxon>
        <taxon>Ophiobolus</taxon>
    </lineage>
</organism>
<dbReference type="EMBL" id="MU006228">
    <property type="protein sequence ID" value="KAF2825091.1"/>
    <property type="molecule type" value="Genomic_DNA"/>
</dbReference>
<accession>A0A6A6ZVK5</accession>
<keyword evidence="3" id="KW-1185">Reference proteome</keyword>
<sequence length="240" mass="27170">MRRLLMQKSALRRNTQPSRHHNRTHLSEVLTGQSPRTLYGSAKRVPVSYITTGDWQNDSLLNIENQSEQKTKFYVIREPPVFKTNKGPDKVYVAVYQTTDNVKETVGQAQSRLKGTTPDGLGPWIWMSQALLGPQSVELLVDCSFEDSAKRKYPFVGISFPHPWLKVEMTPVCVWEAEPGTAYALQPGNSWRCFFGELKEVLDQSSKNGSSFPLNIDKLSSPCRPEFKMNGRHVRAGELV</sequence>
<evidence type="ECO:0000313" key="2">
    <source>
        <dbReference type="EMBL" id="KAF2825091.1"/>
    </source>
</evidence>
<protein>
    <submittedName>
        <fullName evidence="2">Uncharacterized protein</fullName>
    </submittedName>
</protein>
<evidence type="ECO:0000256" key="1">
    <source>
        <dbReference type="SAM" id="MobiDB-lite"/>
    </source>
</evidence>
<reference evidence="2" key="1">
    <citation type="journal article" date="2020" name="Stud. Mycol.">
        <title>101 Dothideomycetes genomes: a test case for predicting lifestyles and emergence of pathogens.</title>
        <authorList>
            <person name="Haridas S."/>
            <person name="Albert R."/>
            <person name="Binder M."/>
            <person name="Bloem J."/>
            <person name="Labutti K."/>
            <person name="Salamov A."/>
            <person name="Andreopoulos B."/>
            <person name="Baker S."/>
            <person name="Barry K."/>
            <person name="Bills G."/>
            <person name="Bluhm B."/>
            <person name="Cannon C."/>
            <person name="Castanera R."/>
            <person name="Culley D."/>
            <person name="Daum C."/>
            <person name="Ezra D."/>
            <person name="Gonzalez J."/>
            <person name="Henrissat B."/>
            <person name="Kuo A."/>
            <person name="Liang C."/>
            <person name="Lipzen A."/>
            <person name="Lutzoni F."/>
            <person name="Magnuson J."/>
            <person name="Mondo S."/>
            <person name="Nolan M."/>
            <person name="Ohm R."/>
            <person name="Pangilinan J."/>
            <person name="Park H.-J."/>
            <person name="Ramirez L."/>
            <person name="Alfaro M."/>
            <person name="Sun H."/>
            <person name="Tritt A."/>
            <person name="Yoshinaga Y."/>
            <person name="Zwiers L.-H."/>
            <person name="Turgeon B."/>
            <person name="Goodwin S."/>
            <person name="Spatafora J."/>
            <person name="Crous P."/>
            <person name="Grigoriev I."/>
        </authorList>
    </citation>
    <scope>NUCLEOTIDE SEQUENCE</scope>
    <source>
        <strain evidence="2">CBS 113818</strain>
    </source>
</reference>
<feature type="region of interest" description="Disordered" evidence="1">
    <location>
        <begin position="10"/>
        <end position="33"/>
    </location>
</feature>
<dbReference type="Proteomes" id="UP000799424">
    <property type="component" value="Unassembled WGS sequence"/>
</dbReference>